<evidence type="ECO:0000259" key="6">
    <source>
        <dbReference type="PROSITE" id="PS51054"/>
    </source>
</evidence>
<comment type="subcellular location">
    <subcellularLocation>
        <location evidence="1">Nucleus</location>
    </subcellularLocation>
</comment>
<dbReference type="PANTHER" id="PTHR10985">
    <property type="entry name" value="BASIC HELIX-LOOP-HELIX TRANSCRIPTION FACTOR, HES-RELATED"/>
    <property type="match status" value="1"/>
</dbReference>
<evidence type="ECO:0000256" key="3">
    <source>
        <dbReference type="ARBA" id="ARBA00023163"/>
    </source>
</evidence>
<proteinExistence type="predicted"/>
<gene>
    <name evidence="7" type="ORF">PLOB_00009789</name>
</gene>
<keyword evidence="3" id="KW-0804">Transcription</keyword>
<dbReference type="SMART" id="SM00511">
    <property type="entry name" value="ORANGE"/>
    <property type="match status" value="1"/>
</dbReference>
<evidence type="ECO:0000313" key="8">
    <source>
        <dbReference type="Proteomes" id="UP001159405"/>
    </source>
</evidence>
<reference evidence="7 8" key="1">
    <citation type="submission" date="2022-05" db="EMBL/GenBank/DDBJ databases">
        <authorList>
            <consortium name="Genoscope - CEA"/>
            <person name="William W."/>
        </authorList>
    </citation>
    <scope>NUCLEOTIDE SEQUENCE [LARGE SCALE GENOMIC DNA]</scope>
</reference>
<dbReference type="InterPro" id="IPR036638">
    <property type="entry name" value="HLH_DNA-bd_sf"/>
</dbReference>
<dbReference type="InterPro" id="IPR003650">
    <property type="entry name" value="Orange_dom"/>
</dbReference>
<evidence type="ECO:0000256" key="2">
    <source>
        <dbReference type="ARBA" id="ARBA00023015"/>
    </source>
</evidence>
<dbReference type="SUPFAM" id="SSF158457">
    <property type="entry name" value="Orange domain-like"/>
    <property type="match status" value="1"/>
</dbReference>
<dbReference type="Gene3D" id="4.10.280.10">
    <property type="entry name" value="Helix-loop-helix DNA-binding domain"/>
    <property type="match status" value="1"/>
</dbReference>
<dbReference type="InterPro" id="IPR011598">
    <property type="entry name" value="bHLH_dom"/>
</dbReference>
<dbReference type="Gene3D" id="6.10.250.980">
    <property type="match status" value="1"/>
</dbReference>
<dbReference type="Pfam" id="PF07527">
    <property type="entry name" value="Hairy_orange"/>
    <property type="match status" value="1"/>
</dbReference>
<evidence type="ECO:0000259" key="5">
    <source>
        <dbReference type="PROSITE" id="PS50888"/>
    </source>
</evidence>
<protein>
    <submittedName>
        <fullName evidence="7">Uncharacterized protein</fullName>
    </submittedName>
</protein>
<dbReference type="SMART" id="SM00353">
    <property type="entry name" value="HLH"/>
    <property type="match status" value="1"/>
</dbReference>
<evidence type="ECO:0000256" key="1">
    <source>
        <dbReference type="ARBA" id="ARBA00004123"/>
    </source>
</evidence>
<dbReference type="InterPro" id="IPR050370">
    <property type="entry name" value="HES_HEY"/>
</dbReference>
<feature type="domain" description="Orange" evidence="6">
    <location>
        <begin position="160"/>
        <end position="193"/>
    </location>
</feature>
<dbReference type="CDD" id="cd11410">
    <property type="entry name" value="bHLH_O_HES"/>
    <property type="match status" value="1"/>
</dbReference>
<dbReference type="EMBL" id="CALNXK010000015">
    <property type="protein sequence ID" value="CAH3047189.1"/>
    <property type="molecule type" value="Genomic_DNA"/>
</dbReference>
<keyword evidence="8" id="KW-1185">Reference proteome</keyword>
<evidence type="ECO:0000256" key="4">
    <source>
        <dbReference type="ARBA" id="ARBA00023242"/>
    </source>
</evidence>
<organism evidence="7 8">
    <name type="scientific">Porites lobata</name>
    <dbReference type="NCBI Taxonomy" id="104759"/>
    <lineage>
        <taxon>Eukaryota</taxon>
        <taxon>Metazoa</taxon>
        <taxon>Cnidaria</taxon>
        <taxon>Anthozoa</taxon>
        <taxon>Hexacorallia</taxon>
        <taxon>Scleractinia</taxon>
        <taxon>Fungiina</taxon>
        <taxon>Poritidae</taxon>
        <taxon>Porites</taxon>
    </lineage>
</organism>
<name>A0ABN8NFM7_9CNID</name>
<dbReference type="PROSITE" id="PS50888">
    <property type="entry name" value="BHLH"/>
    <property type="match status" value="1"/>
</dbReference>
<evidence type="ECO:0000313" key="7">
    <source>
        <dbReference type="EMBL" id="CAH3047189.1"/>
    </source>
</evidence>
<keyword evidence="4" id="KW-0539">Nucleus</keyword>
<comment type="caution">
    <text evidence="7">The sequence shown here is derived from an EMBL/GenBank/DDBJ whole genome shotgun (WGS) entry which is preliminary data.</text>
</comment>
<dbReference type="Pfam" id="PF00010">
    <property type="entry name" value="HLH"/>
    <property type="match status" value="1"/>
</dbReference>
<dbReference type="SUPFAM" id="SSF47459">
    <property type="entry name" value="HLH, helix-loop-helix DNA-binding domain"/>
    <property type="match status" value="1"/>
</dbReference>
<keyword evidence="2" id="KW-0805">Transcription regulation</keyword>
<sequence length="318" mass="35969">MNRCLQISARVDTRPRIFPTVRTIKRILADARRFPVLWPKVGLKRAKVFYSYTYERTARVHLATIMDVLKTSLASQRNSKKEMKKSKKPLMEKMRRARINDSLNELKCLVLEAMRKDASRYSKMEKADILEMTVKYLRSLNTERPPFLMQQQDEAAMAKYRAGFNECATKVSQFLITTDSISVPVRTQLLSHLASSCQNPKEHHHQPPSEVLLTRQPQNHTPLSSFPAISPAAGAANVALTENNLCATSKFPSPPSSPLHNQERKLLPFPPTMPSSMPPFVLSNGIPALILSNDAVQLVPFTLPNTSTTFDSSVWRPW</sequence>
<dbReference type="PROSITE" id="PS51054">
    <property type="entry name" value="ORANGE"/>
    <property type="match status" value="1"/>
</dbReference>
<dbReference type="Proteomes" id="UP001159405">
    <property type="component" value="Unassembled WGS sequence"/>
</dbReference>
<accession>A0ABN8NFM7</accession>
<feature type="domain" description="BHLH" evidence="5">
    <location>
        <begin position="83"/>
        <end position="140"/>
    </location>
</feature>